<dbReference type="InterPro" id="IPR036412">
    <property type="entry name" value="HAD-like_sf"/>
</dbReference>
<evidence type="ECO:0000313" key="9">
    <source>
        <dbReference type="EMBL" id="GAB0056055.1"/>
    </source>
</evidence>
<dbReference type="GO" id="GO:0016787">
    <property type="term" value="F:hydrolase activity"/>
    <property type="evidence" value="ECO:0007669"/>
    <property type="project" value="UniProtKB-KW"/>
</dbReference>
<evidence type="ECO:0000256" key="3">
    <source>
        <dbReference type="ARBA" id="ARBA00022490"/>
    </source>
</evidence>
<feature type="region of interest" description="Disordered" evidence="8">
    <location>
        <begin position="1"/>
        <end position="21"/>
    </location>
</feature>
<accession>A0ABQ0C590</accession>
<comment type="similarity">
    <text evidence="2">Belongs to the GmhB family.</text>
</comment>
<dbReference type="InterPro" id="IPR006549">
    <property type="entry name" value="HAD-SF_hydro_IIIA"/>
</dbReference>
<comment type="caution">
    <text evidence="9">The sequence shown here is derived from an EMBL/GenBank/DDBJ whole genome shotgun (WGS) entry which is preliminary data.</text>
</comment>
<dbReference type="Pfam" id="PF13242">
    <property type="entry name" value="Hydrolase_like"/>
    <property type="match status" value="1"/>
</dbReference>
<keyword evidence="10" id="KW-1185">Reference proteome</keyword>
<name>A0ABQ0C590_9PROT</name>
<dbReference type="EMBL" id="BAAFGK010000001">
    <property type="protein sequence ID" value="GAB0056055.1"/>
    <property type="molecule type" value="Genomic_DNA"/>
</dbReference>
<evidence type="ECO:0000256" key="8">
    <source>
        <dbReference type="SAM" id="MobiDB-lite"/>
    </source>
</evidence>
<proteinExistence type="inferred from homology"/>
<dbReference type="NCBIfam" id="TIGR00213">
    <property type="entry name" value="GmhB_yaeD"/>
    <property type="match status" value="1"/>
</dbReference>
<evidence type="ECO:0000256" key="6">
    <source>
        <dbReference type="ARBA" id="ARBA00023277"/>
    </source>
</evidence>
<protein>
    <recommendedName>
        <fullName evidence="7">D,D-heptose 1,7-bisphosphate phosphatase</fullName>
    </recommendedName>
</protein>
<dbReference type="Gene3D" id="3.40.50.1000">
    <property type="entry name" value="HAD superfamily/HAD-like"/>
    <property type="match status" value="1"/>
</dbReference>
<dbReference type="NCBIfam" id="TIGR01662">
    <property type="entry name" value="HAD-SF-IIIA"/>
    <property type="match status" value="1"/>
</dbReference>
<keyword evidence="6" id="KW-0119">Carbohydrate metabolism</keyword>
<comment type="subcellular location">
    <subcellularLocation>
        <location evidence="1">Cytoplasm</location>
    </subcellularLocation>
</comment>
<evidence type="ECO:0000256" key="2">
    <source>
        <dbReference type="ARBA" id="ARBA00005628"/>
    </source>
</evidence>
<sequence length="209" mass="22883">MTEPESPHIPAMDPTRGPDAPVVAPPCRPDAARALFLDRDGVINIDHGYVHQEERFDFIDGIFDLTRAACRLGHRVVVVTNQSGIARGYYTESRFHALTDWMRAAFEREGSRIDAVYFSPFHPTKGIGPYRREDPSRKPGAGMILQAARELNLDLGGSLLVGDRLSDIQAAAAAGVGRALLLVHPAERAPEDPPCPVIASPRDAIPWLM</sequence>
<dbReference type="NCBIfam" id="TIGR01656">
    <property type="entry name" value="Histidinol-ppas"/>
    <property type="match status" value="1"/>
</dbReference>
<dbReference type="PANTHER" id="PTHR42891">
    <property type="entry name" value="D-GLYCERO-BETA-D-MANNO-HEPTOSE-1,7-BISPHOSPHATE 7-PHOSPHATASE"/>
    <property type="match status" value="1"/>
</dbReference>
<reference evidence="9 10" key="1">
    <citation type="submission" date="2024-09" db="EMBL/GenBank/DDBJ databases">
        <title>Draft genome sequence of Candidatus Magnetaquicoccaceae bacterium FCR-1.</title>
        <authorList>
            <person name="Shimoshige H."/>
            <person name="Shimamura S."/>
            <person name="Taoka A."/>
            <person name="Kobayashi H."/>
            <person name="Maekawa T."/>
        </authorList>
    </citation>
    <scope>NUCLEOTIDE SEQUENCE [LARGE SCALE GENOMIC DNA]</scope>
    <source>
        <strain evidence="9 10">FCR-1</strain>
    </source>
</reference>
<dbReference type="PANTHER" id="PTHR42891:SF1">
    <property type="entry name" value="D-GLYCERO-BETA-D-MANNO-HEPTOSE-1,7-BISPHOSPHATE 7-PHOSPHATASE"/>
    <property type="match status" value="1"/>
</dbReference>
<evidence type="ECO:0000256" key="1">
    <source>
        <dbReference type="ARBA" id="ARBA00004496"/>
    </source>
</evidence>
<evidence type="ECO:0000256" key="7">
    <source>
        <dbReference type="ARBA" id="ARBA00031828"/>
    </source>
</evidence>
<gene>
    <name evidence="9" type="primary">gmhB</name>
    <name evidence="9" type="ORF">SIID45300_00355</name>
</gene>
<evidence type="ECO:0000256" key="4">
    <source>
        <dbReference type="ARBA" id="ARBA00022723"/>
    </source>
</evidence>
<evidence type="ECO:0000313" key="10">
    <source>
        <dbReference type="Proteomes" id="UP001628193"/>
    </source>
</evidence>
<dbReference type="SUPFAM" id="SSF56784">
    <property type="entry name" value="HAD-like"/>
    <property type="match status" value="1"/>
</dbReference>
<dbReference type="InterPro" id="IPR004446">
    <property type="entry name" value="Heptose_bisP_phosphatase"/>
</dbReference>
<dbReference type="Proteomes" id="UP001628193">
    <property type="component" value="Unassembled WGS sequence"/>
</dbReference>
<dbReference type="InterPro" id="IPR023214">
    <property type="entry name" value="HAD_sf"/>
</dbReference>
<keyword evidence="3" id="KW-0963">Cytoplasm</keyword>
<organism evidence="9 10">
    <name type="scientific">Candidatus Magnetaquiglobus chichijimensis</name>
    <dbReference type="NCBI Taxonomy" id="3141448"/>
    <lineage>
        <taxon>Bacteria</taxon>
        <taxon>Pseudomonadati</taxon>
        <taxon>Pseudomonadota</taxon>
        <taxon>Magnetococcia</taxon>
        <taxon>Magnetococcales</taxon>
        <taxon>Candidatus Magnetaquicoccaceae</taxon>
        <taxon>Candidatus Magnetaquiglobus</taxon>
    </lineage>
</organism>
<dbReference type="InterPro" id="IPR006543">
    <property type="entry name" value="Histidinol-phos"/>
</dbReference>
<evidence type="ECO:0000256" key="5">
    <source>
        <dbReference type="ARBA" id="ARBA00022801"/>
    </source>
</evidence>
<dbReference type="CDD" id="cd07503">
    <property type="entry name" value="HAD_HisB-N"/>
    <property type="match status" value="1"/>
</dbReference>
<keyword evidence="4" id="KW-0479">Metal-binding</keyword>
<keyword evidence="5 9" id="KW-0378">Hydrolase</keyword>